<feature type="compositionally biased region" description="Basic and acidic residues" evidence="2">
    <location>
        <begin position="104"/>
        <end position="116"/>
    </location>
</feature>
<comment type="caution">
    <text evidence="3">The sequence shown here is derived from an EMBL/GenBank/DDBJ whole genome shotgun (WGS) entry which is preliminary data.</text>
</comment>
<dbReference type="SUPFAM" id="SSF56672">
    <property type="entry name" value="DNA/RNA polymerases"/>
    <property type="match status" value="1"/>
</dbReference>
<sequence>MEDDKSQSAPSRRSLASSKSAVSMAATKARAKAEAAQARASFAKKEMEIKIEKARLEATLDVIDKEREAEAAMAEAAVMEAAVADLEMKKSSHSASIHLPQESSRQRTEEYVKQHSELSNTVSTRGNSKSELAQNLEDDRGKKSPAPVYHVLSSWKASQYSGSEKEDQCHDAATLDLAKFLARNQLVTSGLNKFDDRPENYLAWKSSFLNAIKNLDLSAGEEFDLLIRWLGRESADHARRIKSVNVRNLPAGLELIWERLDMTYGSPEAIEKALFTKIETFPKISAKDHHNLQELGDLLLKIEAAKSGGDLPGLTYLDTARGVNPIVQKLPFGLQEKWMMQGSSPVVEMCHQNAPGFAAKGLVRSHVLKYALDLCSIYLKTCAGVVEASGRRAHGFIIESADGEISFPLPTLIECNSMPDNRDEIPTAVAALHHSHLKAIADKIPPIDPNAEILLLLGRDIIRAHKVRRQLNGPHDAPYAQKLDLGWVIVGNVCLGKCHKPSTVNCMRTHILENGRPSYFSPCNNHIVLKEMFNEKTQFRKPSSLSSCRLQSVFQQTKDDNKFAPSVEDVLFLDMMEKEFSKDSSNSWVAPLPFREPRRRLPNNREYAVKRFKSLRRNLDRRPKMRDDFTEFMQRILDNNHAELAPPLRDGQECWYLPSFGVYHPKKPEQIRVVFDSSAEFDGISLNDVLLSGPDLNNSLLGVLLRFRKDPVAITADIEQMFHYFLVREDCRDVLRFLWHRDNDLTKEVVDYRMRVHVFGNRPSPAVAIYGIRRAAREEEKEYGSDVRKFIEQDFYVDDALRSFPTEEEAIDLLKRAQEALAISNLRLHKIAANKAKVMDAFPNEDLAKDIKYLDLSTDDLPDQRSLGVQWNLMLDTFTIQVPNTEKPYTRRGVLSTVNSLFDPLGFLAPITIQGRLLLRELSLETQEWDTPLPENRHEEWTRWCNSLQNLRSLNIPRMYISIPLSEAEHTEICVFSDASMKAISAVAYLRASDQKGNTEVGFILGKARLAPKPNLSVPRLELCAAVLAVEMSELITEEINIKPDNIRFYTDRYTQLTHEVLVTFMSEVTAIINARPLVPVSTDPEFPFILTPSMLLTQKAGNLPTPPEDFSKKDMLQCQ</sequence>
<evidence type="ECO:0000313" key="3">
    <source>
        <dbReference type="EMBL" id="KAL1267084.1"/>
    </source>
</evidence>
<dbReference type="PANTHER" id="PTHR47331:SF6">
    <property type="entry name" value="DOUBLECORTIN DOMAIN-CONTAINING PROTEIN"/>
    <property type="match status" value="1"/>
</dbReference>
<proteinExistence type="predicted"/>
<evidence type="ECO:0000313" key="4">
    <source>
        <dbReference type="Proteomes" id="UP001558613"/>
    </source>
</evidence>
<dbReference type="InterPro" id="IPR043502">
    <property type="entry name" value="DNA/RNA_pol_sf"/>
</dbReference>
<feature type="compositionally biased region" description="Polar residues" evidence="2">
    <location>
        <begin position="7"/>
        <end position="19"/>
    </location>
</feature>
<feature type="coiled-coil region" evidence="1">
    <location>
        <begin position="26"/>
        <end position="89"/>
    </location>
</feature>
<gene>
    <name evidence="3" type="ORF">QQF64_002759</name>
</gene>
<dbReference type="EMBL" id="JAYMGO010000010">
    <property type="protein sequence ID" value="KAL1267084.1"/>
    <property type="molecule type" value="Genomic_DNA"/>
</dbReference>
<name>A0ABR3MR27_9TELE</name>
<feature type="compositionally biased region" description="Polar residues" evidence="2">
    <location>
        <begin position="117"/>
        <end position="133"/>
    </location>
</feature>
<feature type="region of interest" description="Disordered" evidence="2">
    <location>
        <begin position="93"/>
        <end position="145"/>
    </location>
</feature>
<dbReference type="Pfam" id="PF05380">
    <property type="entry name" value="Peptidase_A17"/>
    <property type="match status" value="1"/>
</dbReference>
<keyword evidence="1" id="KW-0175">Coiled coil</keyword>
<dbReference type="InterPro" id="IPR008042">
    <property type="entry name" value="Retrotrans_Pao"/>
</dbReference>
<evidence type="ECO:0000256" key="1">
    <source>
        <dbReference type="SAM" id="Coils"/>
    </source>
</evidence>
<accession>A0ABR3MR27</accession>
<reference evidence="3 4" key="1">
    <citation type="submission" date="2023-09" db="EMBL/GenBank/DDBJ databases">
        <authorList>
            <person name="Wang M."/>
        </authorList>
    </citation>
    <scope>NUCLEOTIDE SEQUENCE [LARGE SCALE GENOMIC DNA]</scope>
    <source>
        <strain evidence="3">GT-2023</strain>
        <tissue evidence="3">Liver</tissue>
    </source>
</reference>
<dbReference type="CDD" id="cd01644">
    <property type="entry name" value="RT_pepA17"/>
    <property type="match status" value="1"/>
</dbReference>
<keyword evidence="4" id="KW-1185">Reference proteome</keyword>
<dbReference type="PANTHER" id="PTHR47331">
    <property type="entry name" value="PHD-TYPE DOMAIN-CONTAINING PROTEIN"/>
    <property type="match status" value="1"/>
</dbReference>
<evidence type="ECO:0008006" key="5">
    <source>
        <dbReference type="Google" id="ProtNLM"/>
    </source>
</evidence>
<protein>
    <recommendedName>
        <fullName evidence="5">Reverse transcriptase/retrotransposon-derived protein RNase H-like domain-containing protein</fullName>
    </recommendedName>
</protein>
<organism evidence="3 4">
    <name type="scientific">Cirrhinus molitorella</name>
    <name type="common">mud carp</name>
    <dbReference type="NCBI Taxonomy" id="172907"/>
    <lineage>
        <taxon>Eukaryota</taxon>
        <taxon>Metazoa</taxon>
        <taxon>Chordata</taxon>
        <taxon>Craniata</taxon>
        <taxon>Vertebrata</taxon>
        <taxon>Euteleostomi</taxon>
        <taxon>Actinopterygii</taxon>
        <taxon>Neopterygii</taxon>
        <taxon>Teleostei</taxon>
        <taxon>Ostariophysi</taxon>
        <taxon>Cypriniformes</taxon>
        <taxon>Cyprinidae</taxon>
        <taxon>Labeoninae</taxon>
        <taxon>Labeonini</taxon>
        <taxon>Cirrhinus</taxon>
    </lineage>
</organism>
<feature type="region of interest" description="Disordered" evidence="2">
    <location>
        <begin position="1"/>
        <end position="26"/>
    </location>
</feature>
<evidence type="ECO:0000256" key="2">
    <source>
        <dbReference type="SAM" id="MobiDB-lite"/>
    </source>
</evidence>
<dbReference type="Proteomes" id="UP001558613">
    <property type="component" value="Unassembled WGS sequence"/>
</dbReference>